<reference evidence="5 6" key="1">
    <citation type="submission" date="2023-09" db="EMBL/GenBank/DDBJ databases">
        <title>Complete Genome and Methylome dissection of Bacillus brevis NEB573 original source of BbsI restriction endonuclease.</title>
        <authorList>
            <person name="Fomenkov A."/>
            <person name="Roberts R.D."/>
        </authorList>
    </citation>
    <scope>NUCLEOTIDE SEQUENCE [LARGE SCALE GENOMIC DNA]</scope>
    <source>
        <strain evidence="5 6">NEB573</strain>
    </source>
</reference>
<feature type="signal peptide" evidence="3">
    <location>
        <begin position="1"/>
        <end position="27"/>
    </location>
</feature>
<dbReference type="Gene3D" id="2.180.10.10">
    <property type="entry name" value="RHS repeat-associated core"/>
    <property type="match status" value="1"/>
</dbReference>
<accession>A0ABY9T319</accession>
<name>A0ABY9T319_BREBE</name>
<dbReference type="InterPro" id="IPR006530">
    <property type="entry name" value="YD"/>
</dbReference>
<evidence type="ECO:0000313" key="6">
    <source>
        <dbReference type="Proteomes" id="UP001256827"/>
    </source>
</evidence>
<dbReference type="NCBIfam" id="TIGR03696">
    <property type="entry name" value="Rhs_assc_core"/>
    <property type="match status" value="1"/>
</dbReference>
<feature type="domain" description="Teneurin-like YD-shell" evidence="4">
    <location>
        <begin position="1379"/>
        <end position="1615"/>
    </location>
</feature>
<dbReference type="PANTHER" id="PTHR32305">
    <property type="match status" value="1"/>
</dbReference>
<dbReference type="RefSeq" id="WP_310766225.1">
    <property type="nucleotide sequence ID" value="NZ_CP134050.1"/>
</dbReference>
<evidence type="ECO:0000256" key="1">
    <source>
        <dbReference type="ARBA" id="ARBA00022737"/>
    </source>
</evidence>
<protein>
    <submittedName>
        <fullName evidence="5">RHS repeat-associated core domain-containing protein</fullName>
    </submittedName>
</protein>
<sequence length="1839" mass="207241">MRRNSWWKKAVHVVLIASLLLPSVVHAEEKTGPGQPEKLDGTADTKQWLEAAKKAMETAAARKAEEPDAVPDMTKTEVLAAQWDSLPAEEVWELSRSLDRSALQVAAYFYPEWDRFLSHNEQVEKNAWDDQGVMEKLKKLGAEQRGRLEGKLPVIAQFVRQWETARLAQSQKSEAGASMDVQASASALPPDADYDPKGLTYQYRRTETDNPVDELYRAANVKETDLQLDGKHGMGLTLERTYSSLDAAQQMGYYSSSSGNRTRSNFEYAEAYHMGFGWKLNLPSFDEVDKQGSKCTYTAGKTSATCNLVLDGKRYIFTLEDGTVLESSSKQGDWVNYPYSGAKMTGYGQGDYDRGVKEVVKLTIDGYTYTFLHQLGGDDQYGIDIVKKTNVHGDSITYRISRDPGVPIEILDSVGRYIVLEKDRNSNLVSYVKVYADETKTTLLKYLEYDVNNNLGQLNQVIEHDVSGGGGDKVVAQYTYYDPTLYGKAEFNFQRYYYFPVNKDTQTIILDENGRESSAYVSADNNGRGVLKYLLLQRVKYPIEGLTMTYTYSPYQPDVTDFLGRGVVRLYSDEEKLAYMSYHPVTSVNFRFSQTAHPDTQVARTYSFTKYYPLTNKEIWKTSKEASTRLKDQSVRDGAVVVSQTVQEGLPSIERAFALNVDNSFLPRYVKTYIGSGADTDTISGQLKFTEDGKEYRYSPVSYTSYLYNNRENKPSYIFSFLGRPASFTGDEDVYAFLLAPTDSRLDKVKARLAPYAQVTEYAYNSYGDVIKEVDPQGNTTTTKYHPATSTFLRLPAEVKKTAANDASHYHQETYTYLNNLLATEKIVDSYPDGTGVKVDQVDRTYTYTNKLVSSITESSTGADSKTLTQNITAYDELGLYPATINMRVEVAPGVQSTLYHSFVYDKLGRVEARIYPDLSYVQYQYDVLGRPTSEKFTNQGESRTITYTYDDTSRKATATMPDGTKTFTHFTPFGEVEYKGQIGTDGSVRPLLYNTYSLDGNHLLTSEPYALKERATTYVYNEDGTVWQKKDPIGTTVYLTANTIRDNTKFLPATTKLTVAPNGLQATEYYNRNGQLEKQTERSGDGAQSRTSVFAHNDFGQVIRKTERDQSGNERSWSYRYTNQGNLAYLLDPEQNTYQYAYDSLGNLATVTENQVLTTQHHYNALSWKISEKDVPSGAVESYRYDSNSKPVAFIDKAGNRHDYTYTPFYELTSVQTKNPAGMVTNKETKEYFPNTSLLKKETNSNGANLDPSSTTYRETSYTYDPFQRLSSVTAFGRTYQLGYTDRDERMDQLTYPDKSVVTYRYDTAERLKEVNSSLSGAVRYDYRVDNSGDSYQIDYPNGRHAERKQDSFGQVESLTAMQAQAPVWTESNQYSFGNVTKIQRNGVSYLYEYDKIDRLKKETLPDTTNQYSYDGRGNRSAFEGKKPAESGNTTYTFDGRNRLRGVTDETTGAATTYTYYGDGLRATKAKNGAETRYVYLNGHVIEELDATGNVLARNIWGNELLFRKDFASGKGGYYGYNSHGDVVSITDGSGNELNRYEYDTWGNIVSRTEGMSNPFAYSGEMYDDESGMYYLRARYYDPKVGRFVSEDTYKGQVENPLSLNRYTYVHNNPLRFVDPSGHKPAPYADLNEEIFETDFLKVANGLRSLEGFSEQTKIKMKQRIYQSAFRDGYDYFVAGLSLGVFAVEAVVALEVSAAYYGYRFTSRGTPISNGGVLDKANFAQKTYGNNFSAKGSQIYSDMAGTQVKTVNDLVNAINNGKISPSQIPIDYIVRDGNTLILNTRSAQALTQAGIPRSQWNVINRTGDSLYEELLTGQLTRNKLTSEGIPTVRPGLID</sequence>
<organism evidence="5 6">
    <name type="scientific">Brevibacillus brevis</name>
    <name type="common">Bacillus brevis</name>
    <dbReference type="NCBI Taxonomy" id="1393"/>
    <lineage>
        <taxon>Bacteria</taxon>
        <taxon>Bacillati</taxon>
        <taxon>Bacillota</taxon>
        <taxon>Bacilli</taxon>
        <taxon>Bacillales</taxon>
        <taxon>Paenibacillaceae</taxon>
        <taxon>Brevibacillus</taxon>
    </lineage>
</organism>
<evidence type="ECO:0000256" key="2">
    <source>
        <dbReference type="SAM" id="MobiDB-lite"/>
    </source>
</evidence>
<dbReference type="InterPro" id="IPR056823">
    <property type="entry name" value="TEN-like_YD-shell"/>
</dbReference>
<dbReference type="EMBL" id="CP134050">
    <property type="protein sequence ID" value="WNC14284.1"/>
    <property type="molecule type" value="Genomic_DNA"/>
</dbReference>
<evidence type="ECO:0000259" key="4">
    <source>
        <dbReference type="Pfam" id="PF25023"/>
    </source>
</evidence>
<dbReference type="InterPro" id="IPR022385">
    <property type="entry name" value="Rhs_assc_core"/>
</dbReference>
<feature type="chain" id="PRO_5045741290" evidence="3">
    <location>
        <begin position="28"/>
        <end position="1839"/>
    </location>
</feature>
<keyword evidence="6" id="KW-1185">Reference proteome</keyword>
<dbReference type="Pfam" id="PF25023">
    <property type="entry name" value="TEN_YD-shell"/>
    <property type="match status" value="1"/>
</dbReference>
<proteinExistence type="predicted"/>
<keyword evidence="3" id="KW-0732">Signal</keyword>
<keyword evidence="1" id="KW-0677">Repeat</keyword>
<feature type="region of interest" description="Disordered" evidence="2">
    <location>
        <begin position="1409"/>
        <end position="1441"/>
    </location>
</feature>
<evidence type="ECO:0000256" key="3">
    <source>
        <dbReference type="SAM" id="SignalP"/>
    </source>
</evidence>
<dbReference type="InterPro" id="IPR050708">
    <property type="entry name" value="T6SS_VgrG/RHS"/>
</dbReference>
<evidence type="ECO:0000313" key="5">
    <source>
        <dbReference type="EMBL" id="WNC14284.1"/>
    </source>
</evidence>
<dbReference type="PANTHER" id="PTHR32305:SF15">
    <property type="entry name" value="PROTEIN RHSA-RELATED"/>
    <property type="match status" value="1"/>
</dbReference>
<dbReference type="Proteomes" id="UP001256827">
    <property type="component" value="Chromosome"/>
</dbReference>
<gene>
    <name evidence="5" type="ORF">RGB73_27000</name>
</gene>
<dbReference type="NCBIfam" id="TIGR01643">
    <property type="entry name" value="YD_repeat_2x"/>
    <property type="match status" value="1"/>
</dbReference>